<dbReference type="InterPro" id="IPR001969">
    <property type="entry name" value="Aspartic_peptidase_AS"/>
</dbReference>
<dbReference type="Gene3D" id="2.40.70.10">
    <property type="entry name" value="Acid Proteases"/>
    <property type="match status" value="4"/>
</dbReference>
<dbReference type="EC" id="3.4.23.5" evidence="7"/>
<protein>
    <submittedName>
        <fullName evidence="7">Cathepsin D</fullName>
        <ecNumber evidence="7">3.4.23.5</ecNumber>
    </submittedName>
</protein>
<evidence type="ECO:0000256" key="4">
    <source>
        <dbReference type="RuleBase" id="RU000454"/>
    </source>
</evidence>
<evidence type="ECO:0000313" key="8">
    <source>
        <dbReference type="Proteomes" id="UP000269793"/>
    </source>
</evidence>
<feature type="active site" evidence="3">
    <location>
        <position position="648"/>
    </location>
</feature>
<dbReference type="CDD" id="cd05471">
    <property type="entry name" value="pepsin_like"/>
    <property type="match status" value="2"/>
</dbReference>
<dbReference type="PANTHER" id="PTHR47966:SF57">
    <property type="entry name" value="PEPTIDASE A1 DOMAIN-CONTAINING PROTEIN"/>
    <property type="match status" value="1"/>
</dbReference>
<evidence type="ECO:0000313" key="7">
    <source>
        <dbReference type="EMBL" id="AYO44930.1"/>
    </source>
</evidence>
<keyword evidence="2 4" id="KW-0064">Aspartyl protease</keyword>
<dbReference type="Proteomes" id="UP000269793">
    <property type="component" value="Chromosome IX"/>
</dbReference>
<dbReference type="EMBL" id="CP033156">
    <property type="protein sequence ID" value="AYO44930.1"/>
    <property type="molecule type" value="Genomic_DNA"/>
</dbReference>
<dbReference type="SUPFAM" id="SSF50630">
    <property type="entry name" value="Acid proteases"/>
    <property type="match status" value="2"/>
</dbReference>
<accession>A0A3G2SAL8</accession>
<proteinExistence type="inferred from homology"/>
<feature type="domain" description="Peptidase A1" evidence="6">
    <location>
        <begin position="9"/>
        <end position="340"/>
    </location>
</feature>
<dbReference type="PROSITE" id="PS51767">
    <property type="entry name" value="PEPTIDASE_A1"/>
    <property type="match status" value="2"/>
</dbReference>
<evidence type="ECO:0000256" key="3">
    <source>
        <dbReference type="PIRSR" id="PIRSR601461-1"/>
    </source>
</evidence>
<dbReference type="InterPro" id="IPR021109">
    <property type="entry name" value="Peptidase_aspartic_dom_sf"/>
</dbReference>
<keyword evidence="8" id="KW-1185">Reference proteome</keyword>
<organism evidence="7 8">
    <name type="scientific">Malassezia restricta (strain ATCC 96810 / NBRC 103918 / CBS 7877)</name>
    <name type="common">Seborrheic dermatitis infection agent</name>
    <dbReference type="NCBI Taxonomy" id="425264"/>
    <lineage>
        <taxon>Eukaryota</taxon>
        <taxon>Fungi</taxon>
        <taxon>Dikarya</taxon>
        <taxon>Basidiomycota</taxon>
        <taxon>Ustilaginomycotina</taxon>
        <taxon>Malasseziomycetes</taxon>
        <taxon>Malasseziales</taxon>
        <taxon>Malasseziaceae</taxon>
        <taxon>Malassezia</taxon>
    </lineage>
</organism>
<feature type="compositionally biased region" description="Gly residues" evidence="5">
    <location>
        <begin position="794"/>
        <end position="811"/>
    </location>
</feature>
<dbReference type="OrthoDB" id="771136at2759"/>
<name>A0A3G2SAL8_MALR7</name>
<dbReference type="Pfam" id="PF00026">
    <property type="entry name" value="Asp"/>
    <property type="match status" value="2"/>
</dbReference>
<comment type="similarity">
    <text evidence="1 4">Belongs to the peptidase A1 family.</text>
</comment>
<evidence type="ECO:0000256" key="1">
    <source>
        <dbReference type="ARBA" id="ARBA00007447"/>
    </source>
</evidence>
<keyword evidence="4" id="KW-0645">Protease</keyword>
<dbReference type="PRINTS" id="PR00792">
    <property type="entry name" value="PEPSIN"/>
</dbReference>
<dbReference type="PROSITE" id="PS00141">
    <property type="entry name" value="ASP_PROTEASE"/>
    <property type="match status" value="1"/>
</dbReference>
<dbReference type="InterPro" id="IPR033121">
    <property type="entry name" value="PEPTIDASE_A1"/>
</dbReference>
<dbReference type="FunFam" id="2.40.70.10:FF:000008">
    <property type="entry name" value="Cathepsin D"/>
    <property type="match status" value="1"/>
</dbReference>
<dbReference type="InterPro" id="IPR001461">
    <property type="entry name" value="Aspartic_peptidase_A1"/>
</dbReference>
<gene>
    <name evidence="7" type="primary">ctsd</name>
    <name evidence="7" type="ORF">DNF11_3980</name>
</gene>
<dbReference type="PANTHER" id="PTHR47966">
    <property type="entry name" value="BETA-SITE APP-CLEAVING ENZYME, ISOFORM A-RELATED"/>
    <property type="match status" value="1"/>
</dbReference>
<evidence type="ECO:0000259" key="6">
    <source>
        <dbReference type="PROSITE" id="PS51767"/>
    </source>
</evidence>
<sequence length="867" mass="94727">MGDYLDDSYFVPMGIGTPAQTLNVLPDTGSTNLWVIDSTCTDEKNCPSSSPKFTASMSKTHQGSRTPFHEVYGDHAAASGTISQDTVSLAGYSISPLAFGRVRHVTKRTMGPTVSGILGLSFHDPKLDDLEPFWQVLYERQEMQDYVFSFQLPKALVYAKPDREEDALTSGGVFTLGVLDPQQYAGSISWSPLSRGYGMHAKKSWTIDVNEMRLNGHSVDLGPHRHALIDTGSSNIVGPRQAMDILHALIPGAQRFPPNPEYYMLPCNSSIQLDITFSDRTWTLPPDHLIMQKINQTMCLSALTTVEDTSDIPLGWIMGHPFLTHVFSVFDAKEERIGFASLPQGGVQNATLTQADIDPQGLKVPMYYDRRALHPRNQNMNQDQLDEWLRMQSKNMHWRYTHPDDRNSSDALEKRQQLGMGDYGLDSFYFAPIGIGTPEMTLNVVLDTGSADFWLADSQCSPMKHCPESMLKYDASKSRTHKDLHVPFGVQYGSGAVRGELATEKVSLAGYTVSSVSFGQADQLARGTINPPASGIMGMGYESLSTTGTMPFWQILLERQKLHDYLFTFQMVNNLKKASSGRVDMVEAGGVFTLGVLDDQQYSGDIAWAPMARGYGSKGVGYWALNLEDLSVNGEHIDLGTHSVAAIDTGTTLIGGPKLAMDRIHAKIPGAQRYNRVPEYYVFPCDTDAKVDLTFGNHTWTLKTEDLISQRLSRRVCLSSLFAMSTRSGSRMPAWIVGDTFLKTVFSVFDAGKNRIGFASLPKGGAQTKSITSATMDNRVASSYQQTASSEGSPFGGGGGGGGGDGGGGGIIITRTRNVDESWKTASIDVPHNVQPLHAPKWNEAASLGVSQLVVPMLLIASAALFL</sequence>
<evidence type="ECO:0000256" key="5">
    <source>
        <dbReference type="SAM" id="MobiDB-lite"/>
    </source>
</evidence>
<feature type="region of interest" description="Disordered" evidence="5">
    <location>
        <begin position="782"/>
        <end position="811"/>
    </location>
</feature>
<reference evidence="7 8" key="1">
    <citation type="submission" date="2018-10" db="EMBL/GenBank/DDBJ databases">
        <title>Complete genome sequence of Malassezia restricta CBS 7877.</title>
        <authorList>
            <person name="Morand S.C."/>
            <person name="Bertignac M."/>
            <person name="Iltis A."/>
            <person name="Kolder I."/>
            <person name="Pirovano W."/>
            <person name="Jourdain R."/>
            <person name="Clavaud C."/>
        </authorList>
    </citation>
    <scope>NUCLEOTIDE SEQUENCE [LARGE SCALE GENOMIC DNA]</scope>
    <source>
        <strain evidence="7 8">CBS 7877</strain>
    </source>
</reference>
<dbReference type="GO" id="GO:0006508">
    <property type="term" value="P:proteolysis"/>
    <property type="evidence" value="ECO:0007669"/>
    <property type="project" value="UniProtKB-KW"/>
</dbReference>
<dbReference type="InterPro" id="IPR034164">
    <property type="entry name" value="Pepsin-like_dom"/>
</dbReference>
<feature type="compositionally biased region" description="Polar residues" evidence="5">
    <location>
        <begin position="782"/>
        <end position="792"/>
    </location>
</feature>
<feature type="active site" evidence="3">
    <location>
        <position position="447"/>
    </location>
</feature>
<dbReference type="GO" id="GO:0004190">
    <property type="term" value="F:aspartic-type endopeptidase activity"/>
    <property type="evidence" value="ECO:0007669"/>
    <property type="project" value="UniProtKB-KW"/>
</dbReference>
<feature type="domain" description="Peptidase A1" evidence="6">
    <location>
        <begin position="429"/>
        <end position="759"/>
    </location>
</feature>
<dbReference type="VEuPathDB" id="FungiDB:DNF11_3980"/>
<dbReference type="AlphaFoldDB" id="A0A3G2SAL8"/>
<evidence type="ECO:0000256" key="2">
    <source>
        <dbReference type="ARBA" id="ARBA00022750"/>
    </source>
</evidence>
<keyword evidence="4 7" id="KW-0378">Hydrolase</keyword>